<reference evidence="6" key="1">
    <citation type="journal article" date="2011" name="Genome Res.">
        <title>Phylogeny-wide analysis of social amoeba genomes highlights ancient origins for complex intercellular communication.</title>
        <authorList>
            <person name="Heidel A.J."/>
            <person name="Lawal H.M."/>
            <person name="Felder M."/>
            <person name="Schilde C."/>
            <person name="Helps N.R."/>
            <person name="Tunggal B."/>
            <person name="Rivero F."/>
            <person name="John U."/>
            <person name="Schleicher M."/>
            <person name="Eichinger L."/>
            <person name="Platzer M."/>
            <person name="Noegel A.A."/>
            <person name="Schaap P."/>
            <person name="Gloeckner G."/>
        </authorList>
    </citation>
    <scope>NUCLEOTIDE SEQUENCE [LARGE SCALE GENOMIC DNA]</scope>
    <source>
        <strain evidence="6">SH3</strain>
    </source>
</reference>
<dbReference type="GO" id="GO:0005737">
    <property type="term" value="C:cytoplasm"/>
    <property type="evidence" value="ECO:0007669"/>
    <property type="project" value="EnsemblProtists"/>
</dbReference>
<dbReference type="GO" id="GO:2000813">
    <property type="term" value="P:negative regulation of barbed-end actin filament capping"/>
    <property type="evidence" value="ECO:0007669"/>
    <property type="project" value="EnsemblProtists"/>
</dbReference>
<sequence>MSEEGKSSIEEAFAWAVKNGDLSNVKTAVEADPKILNKLDANQRGPAHWAADFNQVEVLTYLISKKVNVDQKDKYGITPLLAAVYEGHVESVALLVKSGASVKTEGPDGRTAVEAAESEPIKKALSGK</sequence>
<dbReference type="GeneID" id="14873014"/>
<proteinExistence type="predicted"/>
<dbReference type="EMBL" id="GL883010">
    <property type="protein sequence ID" value="EGG20490.1"/>
    <property type="molecule type" value="Genomic_DNA"/>
</dbReference>
<accession>F4PRD8</accession>
<dbReference type="Gene3D" id="1.25.40.20">
    <property type="entry name" value="Ankyrin repeat-containing domain"/>
    <property type="match status" value="1"/>
</dbReference>
<keyword evidence="1" id="KW-0677">Repeat</keyword>
<dbReference type="AlphaFoldDB" id="F4PRD8"/>
<dbReference type="InterPro" id="IPR036770">
    <property type="entry name" value="Ankyrin_rpt-contain_sf"/>
</dbReference>
<evidence type="ECO:0000313" key="6">
    <source>
        <dbReference type="Proteomes" id="UP000007797"/>
    </source>
</evidence>
<evidence type="ECO:0000256" key="1">
    <source>
        <dbReference type="ARBA" id="ARBA00022737"/>
    </source>
</evidence>
<dbReference type="PANTHER" id="PTHR24171">
    <property type="entry name" value="ANKYRIN REPEAT DOMAIN-CONTAINING PROTEIN 39-RELATED"/>
    <property type="match status" value="1"/>
</dbReference>
<dbReference type="SUPFAM" id="SSF48403">
    <property type="entry name" value="Ankyrin repeat"/>
    <property type="match status" value="1"/>
</dbReference>
<gene>
    <name evidence="5" type="ORF">DFA_00351</name>
</gene>
<dbReference type="OMA" id="TALIDCT"/>
<dbReference type="GO" id="GO:0044877">
    <property type="term" value="F:protein-containing complex binding"/>
    <property type="evidence" value="ECO:0007669"/>
    <property type="project" value="EnsemblProtists"/>
</dbReference>
<dbReference type="InterPro" id="IPR002110">
    <property type="entry name" value="Ankyrin_rpt"/>
</dbReference>
<feature type="repeat" description="ANK" evidence="3">
    <location>
        <begin position="42"/>
        <end position="74"/>
    </location>
</feature>
<organism evidence="5 6">
    <name type="scientific">Cavenderia fasciculata</name>
    <name type="common">Slime mold</name>
    <name type="synonym">Dictyostelium fasciculatum</name>
    <dbReference type="NCBI Taxonomy" id="261658"/>
    <lineage>
        <taxon>Eukaryota</taxon>
        <taxon>Amoebozoa</taxon>
        <taxon>Evosea</taxon>
        <taxon>Eumycetozoa</taxon>
        <taxon>Dictyostelia</taxon>
        <taxon>Acytosteliales</taxon>
        <taxon>Cavenderiaceae</taxon>
        <taxon>Cavenderia</taxon>
    </lineage>
</organism>
<dbReference type="RefSeq" id="XP_004358340.1">
    <property type="nucleotide sequence ID" value="XM_004358283.1"/>
</dbReference>
<dbReference type="Proteomes" id="UP000007797">
    <property type="component" value="Unassembled WGS sequence"/>
</dbReference>
<evidence type="ECO:0000256" key="3">
    <source>
        <dbReference type="PROSITE-ProRule" id="PRU00023"/>
    </source>
</evidence>
<evidence type="ECO:0000256" key="4">
    <source>
        <dbReference type="SAM" id="MobiDB-lite"/>
    </source>
</evidence>
<feature type="repeat" description="ANK" evidence="3">
    <location>
        <begin position="75"/>
        <end position="107"/>
    </location>
</feature>
<dbReference type="PROSITE" id="PS50088">
    <property type="entry name" value="ANK_REPEAT"/>
    <property type="match status" value="2"/>
</dbReference>
<dbReference type="KEGG" id="dfa:DFA_00351"/>
<protein>
    <submittedName>
        <fullName evidence="5">12 days embryo spinal ganglion cDNA</fullName>
    </submittedName>
</protein>
<feature type="region of interest" description="Disordered" evidence="4">
    <location>
        <begin position="102"/>
        <end position="128"/>
    </location>
</feature>
<dbReference type="GO" id="GO:0004842">
    <property type="term" value="F:ubiquitin-protein transferase activity"/>
    <property type="evidence" value="ECO:0007669"/>
    <property type="project" value="TreeGrafter"/>
</dbReference>
<dbReference type="PROSITE" id="PS50297">
    <property type="entry name" value="ANK_REP_REGION"/>
    <property type="match status" value="1"/>
</dbReference>
<dbReference type="STRING" id="1054147.F4PRD8"/>
<keyword evidence="6" id="KW-1185">Reference proteome</keyword>
<name>F4PRD8_CACFS</name>
<dbReference type="SMART" id="SM00248">
    <property type="entry name" value="ANK"/>
    <property type="match status" value="3"/>
</dbReference>
<keyword evidence="2 3" id="KW-0040">ANK repeat</keyword>
<dbReference type="GO" id="GO:0085020">
    <property type="term" value="P:protein K6-linked ubiquitination"/>
    <property type="evidence" value="ECO:0007669"/>
    <property type="project" value="TreeGrafter"/>
</dbReference>
<dbReference type="GO" id="GO:0030036">
    <property type="term" value="P:actin cytoskeleton organization"/>
    <property type="evidence" value="ECO:0007669"/>
    <property type="project" value="EnsemblProtists"/>
</dbReference>
<dbReference type="PANTHER" id="PTHR24171:SF8">
    <property type="entry name" value="BRCA1-ASSOCIATED RING DOMAIN PROTEIN 1"/>
    <property type="match status" value="1"/>
</dbReference>
<dbReference type="Pfam" id="PF12796">
    <property type="entry name" value="Ank_2"/>
    <property type="match status" value="1"/>
</dbReference>
<evidence type="ECO:0000256" key="2">
    <source>
        <dbReference type="ARBA" id="ARBA00023043"/>
    </source>
</evidence>
<dbReference type="OrthoDB" id="5946465at2759"/>
<evidence type="ECO:0000313" key="5">
    <source>
        <dbReference type="EMBL" id="EGG20490.1"/>
    </source>
</evidence>